<dbReference type="AlphaFoldDB" id="A0A219AS76"/>
<keyword evidence="2" id="KW-1185">Reference proteome</keyword>
<reference evidence="1 2" key="1">
    <citation type="journal article" date="2016" name="PLoS Pathog.">
        <title>Biosynthesis of antibiotic leucinostatins in bio-control fungus Purpureocillium lilacinum and their inhibition on phytophthora revealed by genome mining.</title>
        <authorList>
            <person name="Wang G."/>
            <person name="Liu Z."/>
            <person name="Lin R."/>
            <person name="Li E."/>
            <person name="Mao Z."/>
            <person name="Ling J."/>
            <person name="Yang Y."/>
            <person name="Yin W.B."/>
            <person name="Xie B."/>
        </authorList>
    </citation>
    <scope>NUCLEOTIDE SEQUENCE [LARGE SCALE GENOMIC DNA]</scope>
    <source>
        <strain evidence="1">170</strain>
    </source>
</reference>
<gene>
    <name evidence="1" type="ORF">VFPPC_18696</name>
</gene>
<dbReference type="Proteomes" id="UP000078397">
    <property type="component" value="Unassembled WGS sequence"/>
</dbReference>
<dbReference type="GeneID" id="28845337"/>
<sequence>MIVTLLLQGQSHEGGFLQARDAECPVLQTEIIGFALCLHQLLGDDEDREASLVSVVFSRYMTPVSSSTMDSRLRPGHANELRICFLFIS</sequence>
<organism evidence="1 2">
    <name type="scientific">Pochonia chlamydosporia 170</name>
    <dbReference type="NCBI Taxonomy" id="1380566"/>
    <lineage>
        <taxon>Eukaryota</taxon>
        <taxon>Fungi</taxon>
        <taxon>Dikarya</taxon>
        <taxon>Ascomycota</taxon>
        <taxon>Pezizomycotina</taxon>
        <taxon>Sordariomycetes</taxon>
        <taxon>Hypocreomycetidae</taxon>
        <taxon>Hypocreales</taxon>
        <taxon>Clavicipitaceae</taxon>
        <taxon>Pochonia</taxon>
    </lineage>
</organism>
<dbReference type="EMBL" id="LSBJ02000001">
    <property type="protein sequence ID" value="OWT43577.1"/>
    <property type="molecule type" value="Genomic_DNA"/>
</dbReference>
<evidence type="ECO:0000313" key="2">
    <source>
        <dbReference type="Proteomes" id="UP000078397"/>
    </source>
</evidence>
<dbReference type="RefSeq" id="XP_018150013.2">
    <property type="nucleotide sequence ID" value="XM_018281343.2"/>
</dbReference>
<comment type="caution">
    <text evidence="1">The sequence shown here is derived from an EMBL/GenBank/DDBJ whole genome shotgun (WGS) entry which is preliminary data.</text>
</comment>
<name>A0A219AS76_METCM</name>
<proteinExistence type="predicted"/>
<dbReference type="KEGG" id="pchm:VFPPC_18696"/>
<evidence type="ECO:0000313" key="1">
    <source>
        <dbReference type="EMBL" id="OWT43577.1"/>
    </source>
</evidence>
<accession>A0A219AS76</accession>
<protein>
    <submittedName>
        <fullName evidence="1">Uncharacterized protein</fullName>
    </submittedName>
</protein>